<comment type="caution">
    <text evidence="1">The sequence shown here is derived from an EMBL/GenBank/DDBJ whole genome shotgun (WGS) entry which is preliminary data.</text>
</comment>
<evidence type="ECO:0000313" key="1">
    <source>
        <dbReference type="EMBL" id="RGL85322.1"/>
    </source>
</evidence>
<evidence type="ECO:0000313" key="2">
    <source>
        <dbReference type="Proteomes" id="UP000261278"/>
    </source>
</evidence>
<name>A0A3E4T436_PHOVU</name>
<proteinExistence type="predicted"/>
<reference evidence="1 2" key="1">
    <citation type="submission" date="2018-08" db="EMBL/GenBank/DDBJ databases">
        <title>A genome reference for cultivated species of the human gut microbiota.</title>
        <authorList>
            <person name="Zou Y."/>
            <person name="Xue W."/>
            <person name="Luo G."/>
        </authorList>
    </citation>
    <scope>NUCLEOTIDE SEQUENCE [LARGE SCALE GENOMIC DNA]</scope>
    <source>
        <strain evidence="1 2">TF05-18</strain>
    </source>
</reference>
<dbReference type="AlphaFoldDB" id="A0A3E4T436"/>
<organism evidence="1 2">
    <name type="scientific">Phocaeicola vulgatus</name>
    <name type="common">Bacteroides vulgatus</name>
    <dbReference type="NCBI Taxonomy" id="821"/>
    <lineage>
        <taxon>Bacteria</taxon>
        <taxon>Pseudomonadati</taxon>
        <taxon>Bacteroidota</taxon>
        <taxon>Bacteroidia</taxon>
        <taxon>Bacteroidales</taxon>
        <taxon>Bacteroidaceae</taxon>
        <taxon>Phocaeicola</taxon>
    </lineage>
</organism>
<sequence length="228" mass="26756">MKQTENYAIKVYSRIPNDAIMHFKLKDLYLLAGLYNSAHYSNTGDVCTTNITIKQLSDLTGVSQGYIGEYFLPKFRKENFGECKTLQLKETIKRNEFKLPYPNENYRIIWKHIFSDSLLTPEEKGFLIGLYCLYVNGTFRYDLKDIEITQKLGMDAKTYRKYRNALIEKRVIWSSYDAPMALTHIEHLNAKVLMYSHLGYATWIDKVLSFEADNEEIQEYLTMREFAA</sequence>
<gene>
    <name evidence="1" type="ORF">DXC44_12350</name>
</gene>
<dbReference type="EMBL" id="QSSN01000013">
    <property type="protein sequence ID" value="RGL85322.1"/>
    <property type="molecule type" value="Genomic_DNA"/>
</dbReference>
<dbReference type="RefSeq" id="WP_117678226.1">
    <property type="nucleotide sequence ID" value="NZ_JACBPU010000008.1"/>
</dbReference>
<protein>
    <submittedName>
        <fullName evidence="1">Uncharacterized protein</fullName>
    </submittedName>
</protein>
<dbReference type="Proteomes" id="UP000261278">
    <property type="component" value="Unassembled WGS sequence"/>
</dbReference>
<accession>A0A3E4T436</accession>